<reference evidence="7 8" key="1">
    <citation type="submission" date="2023-10" db="EMBL/GenBank/DDBJ databases">
        <title>Comparative genomics analysis reveals potential genetic determinants of host preference in Cryptosporidium xiaoi.</title>
        <authorList>
            <person name="Xiao L."/>
            <person name="Li J."/>
        </authorList>
    </citation>
    <scope>NUCLEOTIDE SEQUENCE [LARGE SCALE GENOMIC DNA]</scope>
    <source>
        <strain evidence="7 8">52996</strain>
    </source>
</reference>
<evidence type="ECO:0000256" key="3">
    <source>
        <dbReference type="ARBA" id="ARBA00022691"/>
    </source>
</evidence>
<comment type="caution">
    <text evidence="5">Lacks conserved residue(s) required for the propagation of feature annotation.</text>
</comment>
<comment type="caution">
    <text evidence="7">The sequence shown here is derived from an EMBL/GenBank/DDBJ whole genome shotgun (WGS) entry which is preliminary data.</text>
</comment>
<dbReference type="GO" id="GO:0070475">
    <property type="term" value="P:rRNA base methylation"/>
    <property type="evidence" value="ECO:0007669"/>
    <property type="project" value="TreeGrafter"/>
</dbReference>
<organism evidence="7 8">
    <name type="scientific">Cryptosporidium xiaoi</name>
    <dbReference type="NCBI Taxonomy" id="659607"/>
    <lineage>
        <taxon>Eukaryota</taxon>
        <taxon>Sar</taxon>
        <taxon>Alveolata</taxon>
        <taxon>Apicomplexa</taxon>
        <taxon>Conoidasida</taxon>
        <taxon>Coccidia</taxon>
        <taxon>Eucoccidiorida</taxon>
        <taxon>Eimeriorina</taxon>
        <taxon>Cryptosporidiidae</taxon>
        <taxon>Cryptosporidium</taxon>
    </lineage>
</organism>
<dbReference type="PANTHER" id="PTHR22807">
    <property type="entry name" value="NOP2 YEAST -RELATED NOL1/NOP2/FMU SUN DOMAIN-CONTAINING"/>
    <property type="match status" value="1"/>
</dbReference>
<keyword evidence="8" id="KW-1185">Reference proteome</keyword>
<dbReference type="PROSITE" id="PS51686">
    <property type="entry name" value="SAM_MT_RSMB_NOP"/>
    <property type="match status" value="1"/>
</dbReference>
<dbReference type="PANTHER" id="PTHR22807:SF4">
    <property type="entry name" value="28S RRNA (CYTOSINE-C(5))-METHYLTRANSFERASE"/>
    <property type="match status" value="1"/>
</dbReference>
<dbReference type="SUPFAM" id="SSF53335">
    <property type="entry name" value="S-adenosyl-L-methionine-dependent methyltransferases"/>
    <property type="match status" value="1"/>
</dbReference>
<feature type="domain" description="SAM-dependent MTase RsmB/NOP-type" evidence="6">
    <location>
        <begin position="126"/>
        <end position="502"/>
    </location>
</feature>
<dbReference type="EMBL" id="JAWDEY010000012">
    <property type="protein sequence ID" value="KAK6589595.1"/>
    <property type="molecule type" value="Genomic_DNA"/>
</dbReference>
<feature type="binding site" evidence="5">
    <location>
        <position position="375"/>
    </location>
    <ligand>
        <name>S-adenosyl-L-methionine</name>
        <dbReference type="ChEBI" id="CHEBI:59789"/>
    </ligand>
</feature>
<evidence type="ECO:0000256" key="2">
    <source>
        <dbReference type="ARBA" id="ARBA00022679"/>
    </source>
</evidence>
<evidence type="ECO:0000313" key="8">
    <source>
        <dbReference type="Proteomes" id="UP001311799"/>
    </source>
</evidence>
<evidence type="ECO:0000313" key="7">
    <source>
        <dbReference type="EMBL" id="KAK6589595.1"/>
    </source>
</evidence>
<evidence type="ECO:0000259" key="6">
    <source>
        <dbReference type="PROSITE" id="PS51686"/>
    </source>
</evidence>
<feature type="active site" description="Nucleophile" evidence="5">
    <location>
        <position position="427"/>
    </location>
</feature>
<dbReference type="Gene3D" id="3.40.50.150">
    <property type="entry name" value="Vaccinia Virus protein VP39"/>
    <property type="match status" value="1"/>
</dbReference>
<dbReference type="InterPro" id="IPR029063">
    <property type="entry name" value="SAM-dependent_MTases_sf"/>
</dbReference>
<keyword evidence="3 5" id="KW-0949">S-adenosyl-L-methionine</keyword>
<keyword evidence="2 5" id="KW-0808">Transferase</keyword>
<feature type="binding site" evidence="5">
    <location>
        <position position="260"/>
    </location>
    <ligand>
        <name>S-adenosyl-L-methionine</name>
        <dbReference type="ChEBI" id="CHEBI:59789"/>
    </ligand>
</feature>
<name>A0AAV9Y1F4_9CRYT</name>
<keyword evidence="1 5" id="KW-0489">Methyltransferase</keyword>
<sequence>MSKLYSEAAKVLQKMDKGRQGIKSALYSDYRFSRNIRKLSALVHGVCNRKNEIECIVRECKVIEKFKGKGSDVSNTWLLYVLIYEQLFGNLKIQGGGTLAGFVRKNKDKMYEYLSKRFPESLKGLDDNKQKDHIPRYLRVNQSISTVNDVLDAIYEQIRGTNLFLEEDLSKLVRIDDDIENLIVCRPDIARALSLDRTPSTNNLIKSGKIVLQDKGSCFSVLSAKISPGDIVLDACSAPGSKSIQAIDMLNKNGCLIALDRDNNRIKTLLKRLAEIPYLTGPYIMKEEGIFEVTEIYLVNDSILCSDTGCIFLEKNSITKENNSVVNLLDYNKMPKLFIQVLNRDFLSLKNNDCNELPWYNFRHSLNKTRIILLDPSCSGSGLPQHGRMDKNYIKGRLKSLSEFQTKMIIHSLTSFPSVETVCYSTCSIFKEENDSVVLNALKECAKLSNFNFLLDKAISNWSNSHIEDEAGSDKEIIDKCIFLNPKSHNCRGFFLAKFSRNKK</sequence>
<dbReference type="AlphaFoldDB" id="A0AAV9Y1F4"/>
<keyword evidence="4 5" id="KW-0694">RNA-binding</keyword>
<evidence type="ECO:0000256" key="5">
    <source>
        <dbReference type="PROSITE-ProRule" id="PRU01023"/>
    </source>
</evidence>
<accession>A0AAV9Y1F4</accession>
<dbReference type="GO" id="GO:0008173">
    <property type="term" value="F:RNA methyltransferase activity"/>
    <property type="evidence" value="ECO:0007669"/>
    <property type="project" value="InterPro"/>
</dbReference>
<evidence type="ECO:0000256" key="1">
    <source>
        <dbReference type="ARBA" id="ARBA00022603"/>
    </source>
</evidence>
<proteinExistence type="inferred from homology"/>
<gene>
    <name evidence="7" type="ORF">RS030_203104</name>
</gene>
<dbReference type="GO" id="GO:0003723">
    <property type="term" value="F:RNA binding"/>
    <property type="evidence" value="ECO:0007669"/>
    <property type="project" value="UniProtKB-UniRule"/>
</dbReference>
<comment type="similarity">
    <text evidence="5">Belongs to the class I-like SAM-binding methyltransferase superfamily. RsmB/NOP family.</text>
</comment>
<protein>
    <recommendedName>
        <fullName evidence="6">SAM-dependent MTase RsmB/NOP-type domain-containing protein</fullName>
    </recommendedName>
</protein>
<evidence type="ECO:0000256" key="4">
    <source>
        <dbReference type="ARBA" id="ARBA00022884"/>
    </source>
</evidence>
<dbReference type="InterPro" id="IPR001678">
    <property type="entry name" value="MeTrfase_RsmB-F_NOP2_dom"/>
</dbReference>
<dbReference type="Proteomes" id="UP001311799">
    <property type="component" value="Unassembled WGS sequence"/>
</dbReference>
<dbReference type="InterPro" id="IPR049560">
    <property type="entry name" value="MeTrfase_RsmB-F_NOP2_cat"/>
</dbReference>
<feature type="binding site" evidence="5">
    <location>
        <begin position="236"/>
        <end position="242"/>
    </location>
    <ligand>
        <name>S-adenosyl-L-methionine</name>
        <dbReference type="ChEBI" id="CHEBI:59789"/>
    </ligand>
</feature>
<dbReference type="Pfam" id="PF01189">
    <property type="entry name" value="Methyltr_RsmB-F"/>
    <property type="match status" value="2"/>
</dbReference>
<dbReference type="GO" id="GO:0005730">
    <property type="term" value="C:nucleolus"/>
    <property type="evidence" value="ECO:0007669"/>
    <property type="project" value="TreeGrafter"/>
</dbReference>
<dbReference type="InterPro" id="IPR023267">
    <property type="entry name" value="RCMT"/>
</dbReference>
<dbReference type="PRINTS" id="PR02008">
    <property type="entry name" value="RCMTFAMILY"/>
</dbReference>